<evidence type="ECO:0000313" key="4">
    <source>
        <dbReference type="Proteomes" id="UP001143304"/>
    </source>
</evidence>
<accession>A0ABT3T4G3</accession>
<dbReference type="Gene3D" id="3.30.420.240">
    <property type="match status" value="1"/>
</dbReference>
<gene>
    <name evidence="3" type="ORF">EYC82_07360</name>
</gene>
<evidence type="ECO:0000256" key="1">
    <source>
        <dbReference type="ARBA" id="ARBA00022612"/>
    </source>
</evidence>
<reference evidence="3" key="1">
    <citation type="submission" date="2019-02" db="EMBL/GenBank/DDBJ databases">
        <authorList>
            <person name="Li S.-H."/>
        </authorList>
    </citation>
    <scope>NUCLEOTIDE SEQUENCE</scope>
    <source>
        <strain evidence="3">IMCC11814</strain>
    </source>
</reference>
<dbReference type="InterPro" id="IPR035421">
    <property type="entry name" value="Terminase_6C"/>
</dbReference>
<proteinExistence type="predicted"/>
<name>A0ABT3T4G3_9GAMM</name>
<evidence type="ECO:0000259" key="2">
    <source>
        <dbReference type="Pfam" id="PF17289"/>
    </source>
</evidence>
<organism evidence="3 4">
    <name type="scientific">Candidatus Marimicrobium litorale</name>
    <dbReference type="NCBI Taxonomy" id="2518991"/>
    <lineage>
        <taxon>Bacteria</taxon>
        <taxon>Pseudomonadati</taxon>
        <taxon>Pseudomonadota</taxon>
        <taxon>Gammaproteobacteria</taxon>
        <taxon>Cellvibrionales</taxon>
        <taxon>Halieaceae</taxon>
        <taxon>Marimicrobium</taxon>
    </lineage>
</organism>
<dbReference type="Pfam" id="PF17289">
    <property type="entry name" value="Terminase_6C"/>
    <property type="match status" value="1"/>
</dbReference>
<dbReference type="InterPro" id="IPR006517">
    <property type="entry name" value="Phage_terminase_lsu-like_C"/>
</dbReference>
<dbReference type="NCBIfam" id="TIGR01630">
    <property type="entry name" value="psiM2_ORF9"/>
    <property type="match status" value="1"/>
</dbReference>
<protein>
    <submittedName>
        <fullName evidence="3">Terminase</fullName>
    </submittedName>
</protein>
<dbReference type="RefSeq" id="WP_279248900.1">
    <property type="nucleotide sequence ID" value="NZ_SHNO01000001.1"/>
</dbReference>
<dbReference type="EMBL" id="SHNO01000001">
    <property type="protein sequence ID" value="MCX2977170.1"/>
    <property type="molecule type" value="Genomic_DNA"/>
</dbReference>
<sequence>MTDQALVLNALLRQHLSAFVERVFAELNPGVPYLPNWHIEAIEEQLIGCLRGEVTRLIITMPPRSLKSICASVAFPAWALGNAPNTEIICASYAQPLASELSRATRRVMRSPWYRRAFPRARLERATEDRLITTLNGGRMATSVGGVLTGVGGDIIIIDDPMKAQEANSQPARDAVINWFDTTLLTRLNNKQTGVIILVMQRVHMDDLAGHLLKQGDWVHLDLPAIAELPQTISLPGGRFYQRVAGEVLHPEREPRALLEQLREEMGTQMFSAQYQQRPVPAEGNIFRWEWIQLLDEMPSRRIEDGVYQSWDMAVKEGETNDYSVCTTWLVRDGEYYLLDLFRGRLTFPLLRQKLWELAQEWRVDRVLIEDAANGSPLLQELTRDKPRDFKVHGVQPERDKGCRFATATPVMEQGKVFMPANAPWLRTLMEELLVFPNGKYDDQVDSVSQFLNWHRNRNTVRVVRLHGL</sequence>
<keyword evidence="1" id="KW-1188">Viral release from host cell</keyword>
<dbReference type="Proteomes" id="UP001143304">
    <property type="component" value="Unassembled WGS sequence"/>
</dbReference>
<evidence type="ECO:0000313" key="3">
    <source>
        <dbReference type="EMBL" id="MCX2977170.1"/>
    </source>
</evidence>
<comment type="caution">
    <text evidence="3">The sequence shown here is derived from an EMBL/GenBank/DDBJ whole genome shotgun (WGS) entry which is preliminary data.</text>
</comment>
<feature type="domain" description="Terminase large subunit gp17-like C-terminal" evidence="2">
    <location>
        <begin position="310"/>
        <end position="453"/>
    </location>
</feature>
<keyword evidence="4" id="KW-1185">Reference proteome</keyword>